<evidence type="ECO:0000313" key="4">
    <source>
        <dbReference type="Proteomes" id="UP000070700"/>
    </source>
</evidence>
<dbReference type="EMBL" id="KQ947404">
    <property type="protein sequence ID" value="KUJ24531.1"/>
    <property type="molecule type" value="Genomic_DNA"/>
</dbReference>
<dbReference type="InterPro" id="IPR057678">
    <property type="entry name" value="DUF7918"/>
</dbReference>
<dbReference type="STRING" id="149040.A0A194XWM3"/>
<organism evidence="3 4">
    <name type="scientific">Mollisia scopiformis</name>
    <name type="common">Conifer needle endophyte fungus</name>
    <name type="synonym">Phialocephala scopiformis</name>
    <dbReference type="NCBI Taxonomy" id="149040"/>
    <lineage>
        <taxon>Eukaryota</taxon>
        <taxon>Fungi</taxon>
        <taxon>Dikarya</taxon>
        <taxon>Ascomycota</taxon>
        <taxon>Pezizomycotina</taxon>
        <taxon>Leotiomycetes</taxon>
        <taxon>Helotiales</taxon>
        <taxon>Mollisiaceae</taxon>
        <taxon>Mollisia</taxon>
    </lineage>
</organism>
<sequence length="324" mass="36015">MAILSGCPGVEVCVQSVDDGGAQDLQEYDDDGGWTYRKYSHLPEGQRISKYVESKAGAQFRIRIILKNPFRLTSQSVTFKASVDGHGIAQASCTADYFYRASGYYMELITARLDRISGTEITSRPLKFNNLKKVDDTDSTRVRQDSRAVIGIGEIVISVFRTLQRDPILPPPLYRSTVYNPIEEVAEKALKGKAISHGVAYGEQQIVTRHIKETVDVDGYNNPLGVFIFKYRSMEDLKIELIIPRSPSPQPAIAPLNLRGNLPAARRERLANLKREIEEIKAEEEDSQPSGSKRRRTGAAGSSGRAYKTSWTATGQVVVDLTDD</sequence>
<protein>
    <recommendedName>
        <fullName evidence="2">DUF7918 domain-containing protein</fullName>
    </recommendedName>
</protein>
<dbReference type="PANTHER" id="PTHR36223:SF1">
    <property type="entry name" value="TRANSCRIPTION ELONGATION FACTOR EAF N-TERMINAL DOMAIN-CONTAINING PROTEIN"/>
    <property type="match status" value="1"/>
</dbReference>
<dbReference type="KEGG" id="psco:LY89DRAFT_776627"/>
<dbReference type="AlphaFoldDB" id="A0A194XWM3"/>
<dbReference type="Proteomes" id="UP000070700">
    <property type="component" value="Unassembled WGS sequence"/>
</dbReference>
<accession>A0A194XWM3</accession>
<dbReference type="RefSeq" id="XP_018078886.1">
    <property type="nucleotide sequence ID" value="XM_018222057.1"/>
</dbReference>
<evidence type="ECO:0000313" key="3">
    <source>
        <dbReference type="EMBL" id="KUJ24531.1"/>
    </source>
</evidence>
<dbReference type="PANTHER" id="PTHR36223">
    <property type="entry name" value="BETA-LACTAMASE-TYPE TRANSPEPTIDASE FOLD DOMAIN CONTAINING PROTEIN"/>
    <property type="match status" value="1"/>
</dbReference>
<keyword evidence="4" id="KW-1185">Reference proteome</keyword>
<evidence type="ECO:0000256" key="1">
    <source>
        <dbReference type="SAM" id="MobiDB-lite"/>
    </source>
</evidence>
<proteinExistence type="predicted"/>
<reference evidence="3 4" key="1">
    <citation type="submission" date="2015-10" db="EMBL/GenBank/DDBJ databases">
        <title>Full genome of DAOMC 229536 Phialocephala scopiformis, a fungal endophyte of spruce producing the potent anti-insectan compound rugulosin.</title>
        <authorList>
            <consortium name="DOE Joint Genome Institute"/>
            <person name="Walker A.K."/>
            <person name="Frasz S.L."/>
            <person name="Seifert K.A."/>
            <person name="Miller J.D."/>
            <person name="Mondo S.J."/>
            <person name="Labutti K."/>
            <person name="Lipzen A."/>
            <person name="Dockter R."/>
            <person name="Kennedy M."/>
            <person name="Grigoriev I.V."/>
            <person name="Spatafora J.W."/>
        </authorList>
    </citation>
    <scope>NUCLEOTIDE SEQUENCE [LARGE SCALE GENOMIC DNA]</scope>
    <source>
        <strain evidence="3 4">CBS 120377</strain>
    </source>
</reference>
<feature type="region of interest" description="Disordered" evidence="1">
    <location>
        <begin position="278"/>
        <end position="307"/>
    </location>
</feature>
<evidence type="ECO:0000259" key="2">
    <source>
        <dbReference type="Pfam" id="PF25534"/>
    </source>
</evidence>
<dbReference type="OrthoDB" id="3364132at2759"/>
<dbReference type="Pfam" id="PF25534">
    <property type="entry name" value="DUF7918"/>
    <property type="match status" value="1"/>
</dbReference>
<gene>
    <name evidence="3" type="ORF">LY89DRAFT_776627</name>
</gene>
<dbReference type="InParanoid" id="A0A194XWM3"/>
<name>A0A194XWM3_MOLSC</name>
<dbReference type="GeneID" id="28831783"/>
<feature type="domain" description="DUF7918" evidence="2">
    <location>
        <begin position="23"/>
        <end position="246"/>
    </location>
</feature>